<organism evidence="2 3">
    <name type="scientific">Chitinophaga pinensis (strain ATCC 43595 / DSM 2588 / LMG 13176 / NBRC 15968 / NCIMB 11800 / UQM 2034)</name>
    <dbReference type="NCBI Taxonomy" id="485918"/>
    <lineage>
        <taxon>Bacteria</taxon>
        <taxon>Pseudomonadati</taxon>
        <taxon>Bacteroidota</taxon>
        <taxon>Chitinophagia</taxon>
        <taxon>Chitinophagales</taxon>
        <taxon>Chitinophagaceae</taxon>
        <taxon>Chitinophaga</taxon>
    </lineage>
</organism>
<feature type="transmembrane region" description="Helical" evidence="1">
    <location>
        <begin position="6"/>
        <end position="26"/>
    </location>
</feature>
<proteinExistence type="predicted"/>
<evidence type="ECO:0000313" key="2">
    <source>
        <dbReference type="EMBL" id="ACU62509.1"/>
    </source>
</evidence>
<feature type="transmembrane region" description="Helical" evidence="1">
    <location>
        <begin position="133"/>
        <end position="158"/>
    </location>
</feature>
<accession>A0A979GXF3</accession>
<protein>
    <submittedName>
        <fullName evidence="2">Uncharacterized protein</fullName>
    </submittedName>
</protein>
<dbReference type="Proteomes" id="UP000002215">
    <property type="component" value="Chromosome"/>
</dbReference>
<keyword evidence="1" id="KW-0812">Transmembrane</keyword>
<name>A0A979GXF3_CHIPD</name>
<dbReference type="AlphaFoldDB" id="A0A979GXF3"/>
<reference evidence="3" key="1">
    <citation type="submission" date="2009-08" db="EMBL/GenBank/DDBJ databases">
        <title>The complete genome of Chitinophaga pinensis DSM 2588.</title>
        <authorList>
            <consortium name="US DOE Joint Genome Institute (JGI-PGF)"/>
            <person name="Lucas S."/>
            <person name="Copeland A."/>
            <person name="Lapidus A."/>
            <person name="Glavina del Rio T."/>
            <person name="Dalin E."/>
            <person name="Tice H."/>
            <person name="Bruce D."/>
            <person name="Goodwin L."/>
            <person name="Pitluck S."/>
            <person name="Kyrpides N."/>
            <person name="Mavromatis K."/>
            <person name="Ivanova N."/>
            <person name="Mikhailova N."/>
            <person name="Sims D."/>
            <person name="Meinche L."/>
            <person name="Brettin T."/>
            <person name="Detter J.C."/>
            <person name="Han C."/>
            <person name="Larimer F."/>
            <person name="Land M."/>
            <person name="Hauser L."/>
            <person name="Markowitz V."/>
            <person name="Cheng J.-F."/>
            <person name="Hugenholtz P."/>
            <person name="Woyke T."/>
            <person name="Wu D."/>
            <person name="Spring S."/>
            <person name="Klenk H.-P."/>
            <person name="Eisen J.A."/>
        </authorList>
    </citation>
    <scope>NUCLEOTIDE SEQUENCE [LARGE SCALE GENOMIC DNA]</scope>
    <source>
        <strain evidence="3">ATCC 43595 / DSM 2588 / LMG 13176 / NBRC 15968 / NCIMB 11800 / UQM 2034</strain>
    </source>
</reference>
<evidence type="ECO:0000313" key="3">
    <source>
        <dbReference type="Proteomes" id="UP000002215"/>
    </source>
</evidence>
<dbReference type="OrthoDB" id="658834at2"/>
<feature type="transmembrane region" description="Helical" evidence="1">
    <location>
        <begin position="164"/>
        <end position="186"/>
    </location>
</feature>
<gene>
    <name evidence="2" type="ordered locus">Cpin_5077</name>
</gene>
<dbReference type="EMBL" id="CP001699">
    <property type="protein sequence ID" value="ACU62509.1"/>
    <property type="molecule type" value="Genomic_DNA"/>
</dbReference>
<dbReference type="KEGG" id="cpi:Cpin_5077"/>
<dbReference type="RefSeq" id="WP_012792677.1">
    <property type="nucleotide sequence ID" value="NC_013132.1"/>
</dbReference>
<keyword evidence="1" id="KW-0472">Membrane</keyword>
<evidence type="ECO:0000256" key="1">
    <source>
        <dbReference type="SAM" id="Phobius"/>
    </source>
</evidence>
<sequence>MAGVLLLGAGLLFFVKTMVLIVWNVLNPGANKHPDAASTIQEPLMRIEVIDKKCIRYHFPSQQIDLHIPCGKTYHTVHYDRRLYEAESLINTPVKLTYTTYPSGVHVLLDLVYDQYLPNTSVAPLTEKDRKNLLTWVNLGFGLFWGFLLLVTFTGIAASRFDSQTIFVMLAIVVPITLLSYAIWYFQRRPVTQAKNKNIITTTISEKITVLEPHIKSNKHDTYYRLADGHIFYTNDKRFKPGDTVIVTFMQHKNGNNDRLISISRK</sequence>
<reference evidence="2 3" key="2">
    <citation type="journal article" date="2010" name="Stand. Genomic Sci.">
        <title>Complete genome sequence of Chitinophaga pinensis type strain (UQM 2034).</title>
        <authorList>
            <person name="Glavina Del Rio T."/>
            <person name="Abt B."/>
            <person name="Spring S."/>
            <person name="Lapidus A."/>
            <person name="Nolan M."/>
            <person name="Tice H."/>
            <person name="Copeland A."/>
            <person name="Cheng J.F."/>
            <person name="Chen F."/>
            <person name="Bruce D."/>
            <person name="Goodwin L."/>
            <person name="Pitluck S."/>
            <person name="Ivanova N."/>
            <person name="Mavromatis K."/>
            <person name="Mikhailova N."/>
            <person name="Pati A."/>
            <person name="Chen A."/>
            <person name="Palaniappan K."/>
            <person name="Land M."/>
            <person name="Hauser L."/>
            <person name="Chang Y.J."/>
            <person name="Jeffries C.D."/>
            <person name="Chain P."/>
            <person name="Saunders E."/>
            <person name="Detter J.C."/>
            <person name="Brettin T."/>
            <person name="Rohde M."/>
            <person name="Goker M."/>
            <person name="Bristow J."/>
            <person name="Eisen J.A."/>
            <person name="Markowitz V."/>
            <person name="Hugenholtz P."/>
            <person name="Kyrpides N.C."/>
            <person name="Klenk H.P."/>
            <person name="Lucas S."/>
        </authorList>
    </citation>
    <scope>NUCLEOTIDE SEQUENCE [LARGE SCALE GENOMIC DNA]</scope>
    <source>
        <strain evidence="3">ATCC 43595 / DSM 2588 / LMG 13176 / NBRC 15968 / NCIMB 11800 / UQM 2034</strain>
    </source>
</reference>
<keyword evidence="1" id="KW-1133">Transmembrane helix</keyword>